<dbReference type="PANTHER" id="PTHR24036:SF5">
    <property type="entry name" value="THROMBOMODULIN"/>
    <property type="match status" value="1"/>
</dbReference>
<evidence type="ECO:0000313" key="8">
    <source>
        <dbReference type="WBParaSite" id="BXY_1670300.1"/>
    </source>
</evidence>
<dbReference type="OrthoDB" id="5854379at2759"/>
<sequence>MLSLLLVLGVIPLVCTDVISPNFVAPISEGLRKRTAIVPYSEYEKETEQRHRQIFSSTTAKPETDPVLLYLPPFDRARGDEIAGTNALSESFRPKTTQIAKNAEPRFQASRAQKYQRPTETEKPPFITPTSVVEQVPLLNNELDLEQPVYKNVQPAPFPPLSTKPSNNIVESIFTQSQSNLRHAPTSFAGLHSPVSPIQTGIAGSQPEALSPLTALLGGGSPLEQISKLARNLLSLPAGNKDLLTAMTKALGTGTAAEGSKLTSTAVGGLPKLGGEIGSLPDTLFSSAKDEEKNSTENATDSSLINITDPERLLAAAVAAGEVDASLINEANKTRKPSAKIVDWIQQNRPKQSVLTANDKLPYYGKYCGSLIENHKLGIYNVSGAVWALDNKRFLISKFHFKPTSSNDNVTFWAGPAKPSKTELDMVPTENGFYLSTDPVDIKTFMTQTVEEVEAKIRKDASVVRQAAEAEEEDGTSKNTVRRMKREGNSTIPLHFSTSSDDTNKVNLSITIPSNDSKDVFVPPKPLDWYAGVQPLLLTLPDQYTIKDIHWISVFDHNAHENAAMVLLSTDLEYQIPGLVTLRPFTPNGPYKISSGKIRLLNTKTIEIENFTLQTKGVPTWFMVGKDILPHKGGEILPVFNSSSNQFDCDSLRDYENETVSLRLPGSLNMKDVFWFSVFSITKTTSFAHIYLPYNDLQLPPDLLGVTAPRCVYKN</sequence>
<keyword evidence="3" id="KW-0732">Signal</keyword>
<feature type="signal peptide" evidence="3">
    <location>
        <begin position="1"/>
        <end position="16"/>
    </location>
</feature>
<dbReference type="WBParaSite" id="BXY_1670300.1">
    <property type="protein sequence ID" value="BXY_1670300.1"/>
    <property type="gene ID" value="BXY_1670300"/>
</dbReference>
<dbReference type="eggNOG" id="ENOG502S6Y8">
    <property type="taxonomic scope" value="Eukaryota"/>
</dbReference>
<evidence type="ECO:0000259" key="4">
    <source>
        <dbReference type="PROSITE" id="PS51549"/>
    </source>
</evidence>
<keyword evidence="1" id="KW-0677">Repeat</keyword>
<dbReference type="Proteomes" id="UP000659654">
    <property type="component" value="Unassembled WGS sequence"/>
</dbReference>
<dbReference type="SMART" id="SM00686">
    <property type="entry name" value="DM13"/>
    <property type="match status" value="1"/>
</dbReference>
<evidence type="ECO:0000256" key="3">
    <source>
        <dbReference type="SAM" id="SignalP"/>
    </source>
</evidence>
<dbReference type="PROSITE" id="PS51549">
    <property type="entry name" value="DM13"/>
    <property type="match status" value="1"/>
</dbReference>
<accession>A0A1I7SUI1</accession>
<evidence type="ECO:0000313" key="7">
    <source>
        <dbReference type="Proteomes" id="UP000659654"/>
    </source>
</evidence>
<dbReference type="AlphaFoldDB" id="A0A1I7SUI1"/>
<feature type="chain" id="PRO_5035360269" evidence="3">
    <location>
        <begin position="17"/>
        <end position="715"/>
    </location>
</feature>
<dbReference type="InterPro" id="IPR019545">
    <property type="entry name" value="DM13_domain"/>
</dbReference>
<dbReference type="EMBL" id="CAJFDI010000003">
    <property type="protein sequence ID" value="CAD5220763.1"/>
    <property type="molecule type" value="Genomic_DNA"/>
</dbReference>
<reference evidence="5" key="2">
    <citation type="submission" date="2020-09" db="EMBL/GenBank/DDBJ databases">
        <authorList>
            <person name="Kikuchi T."/>
        </authorList>
    </citation>
    <scope>NUCLEOTIDE SEQUENCE</scope>
    <source>
        <strain evidence="5">Ka4C1</strain>
    </source>
</reference>
<feature type="domain" description="DM13" evidence="4">
    <location>
        <begin position="583"/>
        <end position="693"/>
    </location>
</feature>
<proteinExistence type="predicted"/>
<evidence type="ECO:0000313" key="6">
    <source>
        <dbReference type="Proteomes" id="UP000095284"/>
    </source>
</evidence>
<feature type="region of interest" description="Disordered" evidence="2">
    <location>
        <begin position="106"/>
        <end position="126"/>
    </location>
</feature>
<dbReference type="Pfam" id="PF10517">
    <property type="entry name" value="DM13"/>
    <property type="match status" value="1"/>
</dbReference>
<evidence type="ECO:0000256" key="1">
    <source>
        <dbReference type="ARBA" id="ARBA00022737"/>
    </source>
</evidence>
<protein>
    <submittedName>
        <fullName evidence="5">(pine wood nematode) hypothetical protein</fullName>
    </submittedName>
    <submittedName>
        <fullName evidence="8">DM13 domain-containing protein</fullName>
    </submittedName>
</protein>
<reference evidence="8" key="1">
    <citation type="submission" date="2016-11" db="UniProtKB">
        <authorList>
            <consortium name="WormBaseParasite"/>
        </authorList>
    </citation>
    <scope>IDENTIFICATION</scope>
</reference>
<dbReference type="EMBL" id="CAJFCV020000003">
    <property type="protein sequence ID" value="CAG9107104.1"/>
    <property type="molecule type" value="Genomic_DNA"/>
</dbReference>
<dbReference type="Proteomes" id="UP000582659">
    <property type="component" value="Unassembled WGS sequence"/>
</dbReference>
<name>A0A1I7SUI1_BURXY</name>
<dbReference type="Proteomes" id="UP000095284">
    <property type="component" value="Unplaced"/>
</dbReference>
<evidence type="ECO:0000313" key="5">
    <source>
        <dbReference type="EMBL" id="CAD5220763.1"/>
    </source>
</evidence>
<organism evidence="6 8">
    <name type="scientific">Bursaphelenchus xylophilus</name>
    <name type="common">Pinewood nematode worm</name>
    <name type="synonym">Aphelenchoides xylophilus</name>
    <dbReference type="NCBI Taxonomy" id="6326"/>
    <lineage>
        <taxon>Eukaryota</taxon>
        <taxon>Metazoa</taxon>
        <taxon>Ecdysozoa</taxon>
        <taxon>Nematoda</taxon>
        <taxon>Chromadorea</taxon>
        <taxon>Rhabditida</taxon>
        <taxon>Tylenchina</taxon>
        <taxon>Tylenchomorpha</taxon>
        <taxon>Aphelenchoidea</taxon>
        <taxon>Aphelenchoididae</taxon>
        <taxon>Bursaphelenchus</taxon>
    </lineage>
</organism>
<keyword evidence="7" id="KW-1185">Reference proteome</keyword>
<dbReference type="InterPro" id="IPR052126">
    <property type="entry name" value="Spindle_Org/Thrombomodulin"/>
</dbReference>
<gene>
    <name evidence="5" type="ORF">BXYJ_LOCUS6341</name>
</gene>
<dbReference type="PANTHER" id="PTHR24036">
    <property type="entry name" value="SKELETOR-RELATED"/>
    <property type="match status" value="1"/>
</dbReference>
<evidence type="ECO:0000256" key="2">
    <source>
        <dbReference type="SAM" id="MobiDB-lite"/>
    </source>
</evidence>